<dbReference type="PANTHER" id="PTHR48045">
    <property type="entry name" value="UDP-GLYCOSYLTRANSFERASE 72B1"/>
    <property type="match status" value="1"/>
</dbReference>
<dbReference type="SUPFAM" id="SSF53756">
    <property type="entry name" value="UDP-Glycosyltransferase/glycogen phosphorylase"/>
    <property type="match status" value="1"/>
</dbReference>
<proteinExistence type="predicted"/>
<dbReference type="Pfam" id="PF00201">
    <property type="entry name" value="UDPGT"/>
    <property type="match status" value="1"/>
</dbReference>
<evidence type="ECO:0000256" key="1">
    <source>
        <dbReference type="ARBA" id="ARBA00022679"/>
    </source>
</evidence>
<evidence type="ECO:0008006" key="4">
    <source>
        <dbReference type="Google" id="ProtNLM"/>
    </source>
</evidence>
<accession>W1NSA9</accession>
<dbReference type="EMBL" id="KI394965">
    <property type="protein sequence ID" value="ERM99961.1"/>
    <property type="molecule type" value="Genomic_DNA"/>
</dbReference>
<sequence>MLRDDKISAIVGLLRNRSVIQLAPNTPLIDPSHLPWLCIGDTTEQKAIYQYFCQSIKSLEGVEWVLCNSFYELEAATFDSFHNLLPIGPLLPSNHHGRPTSLWTEDETCLEWLDKQPECSVIYVSFGSFTLFDKRQLHELALALENLGRPFLWVARPDLIDKAGAAYPEGFFDRLGAHGKVVGWCPQRKVLAHPSIACFVTHCGWNSTIEGVSNGVPFICWPYFGDQFLNQTYIVDIWKVGMGLKANENGVFSEEEIKSKVEELLGDEGIRERVLKLKGEAIKSVTEGSSMENLNGFMEAMKEKS</sequence>
<dbReference type="FunFam" id="3.40.50.2000:FF:000061">
    <property type="entry name" value="UDP-glycosyltransferase 83A1"/>
    <property type="match status" value="1"/>
</dbReference>
<protein>
    <recommendedName>
        <fullName evidence="4">UDP-glycosyltransferases domain-containing protein</fullName>
    </recommendedName>
</protein>
<dbReference type="Gramene" id="ERM99961">
    <property type="protein sequence ID" value="ERM99961"/>
    <property type="gene ID" value="AMTR_s00110p00118680"/>
</dbReference>
<dbReference type="HOGENOM" id="CLU_001724_1_0_1"/>
<evidence type="ECO:0000313" key="3">
    <source>
        <dbReference type="Proteomes" id="UP000017836"/>
    </source>
</evidence>
<dbReference type="eggNOG" id="KOG1192">
    <property type="taxonomic scope" value="Eukaryota"/>
</dbReference>
<dbReference type="OMA" id="HFWLPED"/>
<gene>
    <name evidence="2" type="ORF">AMTR_s00110p00118680</name>
</gene>
<organism evidence="2 3">
    <name type="scientific">Amborella trichopoda</name>
    <dbReference type="NCBI Taxonomy" id="13333"/>
    <lineage>
        <taxon>Eukaryota</taxon>
        <taxon>Viridiplantae</taxon>
        <taxon>Streptophyta</taxon>
        <taxon>Embryophyta</taxon>
        <taxon>Tracheophyta</taxon>
        <taxon>Spermatophyta</taxon>
        <taxon>Magnoliopsida</taxon>
        <taxon>Amborellales</taxon>
        <taxon>Amborellaceae</taxon>
        <taxon>Amborella</taxon>
    </lineage>
</organism>
<dbReference type="AlphaFoldDB" id="W1NSA9"/>
<dbReference type="CDD" id="cd03784">
    <property type="entry name" value="GT1_Gtf-like"/>
    <property type="match status" value="1"/>
</dbReference>
<dbReference type="PANTHER" id="PTHR48045:SF21">
    <property type="entry name" value="UDP-GLYCOSYLTRANSFERASE 83A1"/>
    <property type="match status" value="1"/>
</dbReference>
<dbReference type="Proteomes" id="UP000017836">
    <property type="component" value="Unassembled WGS sequence"/>
</dbReference>
<reference evidence="3" key="1">
    <citation type="journal article" date="2013" name="Science">
        <title>The Amborella genome and the evolution of flowering plants.</title>
        <authorList>
            <consortium name="Amborella Genome Project"/>
        </authorList>
    </citation>
    <scope>NUCLEOTIDE SEQUENCE [LARGE SCALE GENOMIC DNA]</scope>
</reference>
<name>W1NSA9_AMBTC</name>
<keyword evidence="3" id="KW-1185">Reference proteome</keyword>
<keyword evidence="1" id="KW-0808">Transferase</keyword>
<dbReference type="Gene3D" id="3.40.50.2000">
    <property type="entry name" value="Glycogen Phosphorylase B"/>
    <property type="match status" value="2"/>
</dbReference>
<dbReference type="InterPro" id="IPR002213">
    <property type="entry name" value="UDP_glucos_trans"/>
</dbReference>
<evidence type="ECO:0000313" key="2">
    <source>
        <dbReference type="EMBL" id="ERM99961.1"/>
    </source>
</evidence>
<dbReference type="GO" id="GO:0035251">
    <property type="term" value="F:UDP-glucosyltransferase activity"/>
    <property type="evidence" value="ECO:0000318"/>
    <property type="project" value="GO_Central"/>
</dbReference>